<evidence type="ECO:0000313" key="2">
    <source>
        <dbReference type="EMBL" id="MBB6557473.1"/>
    </source>
</evidence>
<accession>A0A7X0U712</accession>
<comment type="caution">
    <text evidence="2">The sequence shown here is derived from an EMBL/GenBank/DDBJ whole genome shotgun (WGS) entry which is preliminary data.</text>
</comment>
<proteinExistence type="predicted"/>
<sequence length="759" mass="84571">MPHSTLPPLSVAKFSADYIIDFVRYITGWNERDEVSEKTQLKYLCNYLAIDHVNCQTVIAESDYIDRHYLEDYAEYYARCFPSHPKKCSRLHFFSSDFTSSDFRRCLSGNNQALKKSLKDSYLGFAVIRPIPHTVFARLCLRPYSALLRNPLKKVLTRKVEVSLFGLALSVETIPFIEQDKVVSACATSALWVALGAHTDISPNLLPSPSAITKAATNGGAEAGRIFPTAGLSPPQILRGLRHFGLEPSIAWSAENSIQDLKALIYGYLSNDMTIILGGEMYERSGSGYTHLGAHLVCVTGYSIKKGLTPLQGLKFHSDDMDKIYVHDDRSGPYLRLSTDIQEFTRGKQKLEGMALGVHEAQSHIFIPTIAIVGAYHKIRIPYIHIQDVCVAFHAYLGESVRSAVPSGGDAERSSEMHDGAISLLKSCWEISLITSTKLKQDVIESKNFEAYNGIQGKNSLLLQNMPRFLWRCRISDPKSGKRLSDILFDATEVPQGNVLVGYIAWTLEASFAWIFVRSQIKTRVWQGMRSADKTKFRDLAGCFIKFFSRDENDAFLNTAYGPIGLPQRSLKSGETDVNQNITIRTDVPKIIPRASENISWNFLDRSKKYIWVIDAAGDIIIGEDIASSGQFQGHPTLTDGKPGRIAGELNAVKRKGSTGWRLNLQSRTYSQHVTEKIDMINYLEQVVADNLRGLNVKVDYSWVNAKVETEAPIGGRIKAGEKNKAVKDGMSERKSTAGARSKHSNHSNVSNPKNISAR</sequence>
<dbReference type="EMBL" id="JACHLK010000001">
    <property type="protein sequence ID" value="MBB6557473.1"/>
    <property type="molecule type" value="Genomic_DNA"/>
</dbReference>
<feature type="compositionally biased region" description="Basic and acidic residues" evidence="1">
    <location>
        <begin position="719"/>
        <end position="736"/>
    </location>
</feature>
<feature type="region of interest" description="Disordered" evidence="1">
    <location>
        <begin position="719"/>
        <end position="759"/>
    </location>
</feature>
<keyword evidence="3" id="KW-1185">Reference proteome</keyword>
<feature type="compositionally biased region" description="Polar residues" evidence="1">
    <location>
        <begin position="747"/>
        <end position="759"/>
    </location>
</feature>
<organism evidence="2 3">
    <name type="scientific">Acidovorax soli</name>
    <dbReference type="NCBI Taxonomy" id="592050"/>
    <lineage>
        <taxon>Bacteria</taxon>
        <taxon>Pseudomonadati</taxon>
        <taxon>Pseudomonadota</taxon>
        <taxon>Betaproteobacteria</taxon>
        <taxon>Burkholderiales</taxon>
        <taxon>Comamonadaceae</taxon>
        <taxon>Acidovorax</taxon>
    </lineage>
</organism>
<dbReference type="AlphaFoldDB" id="A0A7X0U712"/>
<name>A0A7X0U712_9BURK</name>
<evidence type="ECO:0000256" key="1">
    <source>
        <dbReference type="SAM" id="MobiDB-lite"/>
    </source>
</evidence>
<protein>
    <submittedName>
        <fullName evidence="2">Uncharacterized protein</fullName>
    </submittedName>
</protein>
<evidence type="ECO:0000313" key="3">
    <source>
        <dbReference type="Proteomes" id="UP000575083"/>
    </source>
</evidence>
<dbReference type="Proteomes" id="UP000575083">
    <property type="component" value="Unassembled WGS sequence"/>
</dbReference>
<reference evidence="2 3" key="1">
    <citation type="submission" date="2020-08" db="EMBL/GenBank/DDBJ databases">
        <title>Functional genomics of gut bacteria from endangered species of beetles.</title>
        <authorList>
            <person name="Carlos-Shanley C."/>
        </authorList>
    </citation>
    <scope>NUCLEOTIDE SEQUENCE [LARGE SCALE GENOMIC DNA]</scope>
    <source>
        <strain evidence="2 3">S00198</strain>
    </source>
</reference>
<gene>
    <name evidence="2" type="ORF">HNP48_000137</name>
</gene>
<dbReference type="RefSeq" id="WP_184854931.1">
    <property type="nucleotide sequence ID" value="NZ_JACHLK010000001.1"/>
</dbReference>